<dbReference type="InterPro" id="IPR057514">
    <property type="entry name" value="NTF2_SigF"/>
</dbReference>
<feature type="domain" description="SigF-like NTF2-like" evidence="1">
    <location>
        <begin position="18"/>
        <end position="138"/>
    </location>
</feature>
<proteinExistence type="predicted"/>
<dbReference type="OrthoDB" id="5580651at2759"/>
<reference evidence="2" key="1">
    <citation type="submission" date="2020-01" db="EMBL/GenBank/DDBJ databases">
        <title>Genome Sequencing of Three Apophysomyces-Like Fungal Strains Confirms a Novel Fungal Genus in the Mucoromycota with divergent Burkholderia-like Endosymbiotic Bacteria.</title>
        <authorList>
            <person name="Stajich J.E."/>
            <person name="Macias A.M."/>
            <person name="Carter-House D."/>
            <person name="Lovett B."/>
            <person name="Kasson L.R."/>
            <person name="Berry K."/>
            <person name="Grigoriev I."/>
            <person name="Chang Y."/>
            <person name="Spatafora J."/>
            <person name="Kasson M.T."/>
        </authorList>
    </citation>
    <scope>NUCLEOTIDE SEQUENCE</scope>
    <source>
        <strain evidence="2">NRRL A-21654</strain>
    </source>
</reference>
<keyword evidence="3" id="KW-1185">Reference proteome</keyword>
<protein>
    <recommendedName>
        <fullName evidence="1">SigF-like NTF2-like domain-containing protein</fullName>
    </recommendedName>
</protein>
<gene>
    <name evidence="2" type="ORF">EC973_000397</name>
</gene>
<dbReference type="AlphaFoldDB" id="A0A8H7BQS3"/>
<evidence type="ECO:0000313" key="3">
    <source>
        <dbReference type="Proteomes" id="UP000605846"/>
    </source>
</evidence>
<sequence length="220" mass="25135">MSDLETTAQPDASSTALINNPANSLDLTLSVYTVWQALNRQEPTITNIVFDGRTAVVHLVHNLSPCIFPKFVRLQVPAITTLHFQETEQDSGLLKIYKQEDSWTVEGVIQSVPLVSFWYNHVLRVMMGKILTTTGDLLDAALTHAQKMSLRGREIQRVGRDMAVENMEKLEEYRASLHENYLEGMRGWRECYVQELDVPNREDLVLYREDLVEGTILLED</sequence>
<name>A0A8H7BQS3_9FUNG</name>
<dbReference type="Pfam" id="PF24840">
    <property type="entry name" value="NTF2_SigF"/>
    <property type="match status" value="1"/>
</dbReference>
<dbReference type="Proteomes" id="UP000605846">
    <property type="component" value="Unassembled WGS sequence"/>
</dbReference>
<dbReference type="EMBL" id="JABAYA010000103">
    <property type="protein sequence ID" value="KAF7725145.1"/>
    <property type="molecule type" value="Genomic_DNA"/>
</dbReference>
<evidence type="ECO:0000313" key="2">
    <source>
        <dbReference type="EMBL" id="KAF7725145.1"/>
    </source>
</evidence>
<accession>A0A8H7BQS3</accession>
<evidence type="ECO:0000259" key="1">
    <source>
        <dbReference type="Pfam" id="PF24840"/>
    </source>
</evidence>
<comment type="caution">
    <text evidence="2">The sequence shown here is derived from an EMBL/GenBank/DDBJ whole genome shotgun (WGS) entry which is preliminary data.</text>
</comment>
<organism evidence="2 3">
    <name type="scientific">Apophysomyces ossiformis</name>
    <dbReference type="NCBI Taxonomy" id="679940"/>
    <lineage>
        <taxon>Eukaryota</taxon>
        <taxon>Fungi</taxon>
        <taxon>Fungi incertae sedis</taxon>
        <taxon>Mucoromycota</taxon>
        <taxon>Mucoromycotina</taxon>
        <taxon>Mucoromycetes</taxon>
        <taxon>Mucorales</taxon>
        <taxon>Mucorineae</taxon>
        <taxon>Mucoraceae</taxon>
        <taxon>Apophysomyces</taxon>
    </lineage>
</organism>